<gene>
    <name evidence="1" type="ORF">DW944_00030</name>
</gene>
<dbReference type="EMBL" id="QSFD01000001">
    <property type="protein sequence ID" value="RHA20595.1"/>
    <property type="molecule type" value="Genomic_DNA"/>
</dbReference>
<accession>A0A413RCP1</accession>
<keyword evidence="2" id="KW-1185">Reference proteome</keyword>
<dbReference type="Proteomes" id="UP000284779">
    <property type="component" value="Unassembled WGS sequence"/>
</dbReference>
<name>A0A413RCP1_9FIRM</name>
<organism evidence="1 2">
    <name type="scientific">Eubacterium ventriosum</name>
    <dbReference type="NCBI Taxonomy" id="39496"/>
    <lineage>
        <taxon>Bacteria</taxon>
        <taxon>Bacillati</taxon>
        <taxon>Bacillota</taxon>
        <taxon>Clostridia</taxon>
        <taxon>Eubacteriales</taxon>
        <taxon>Eubacteriaceae</taxon>
        <taxon>Eubacterium</taxon>
    </lineage>
</organism>
<comment type="caution">
    <text evidence="1">The sequence shown here is derived from an EMBL/GenBank/DDBJ whole genome shotgun (WGS) entry which is preliminary data.</text>
</comment>
<sequence length="819" mass="93913">MLNVNEDTIRAYTEQNVPKKLTITFPNNSNLTPITNANIQEESMSLTGSLCSDSNLMLQGCISTQFNLTTFDYDTDITGQDIIATLSVKDDSYKGEWVKGTNYKSGDIVKFDQEYYIYSDDVSDEKTENIKRTKVSSSYIVYNETDKKYNIFGREPDNFIGIRILTSEKVLDGVRMTIRCWYTGGPYYYVVRDFNNKTDIIMPQHYPIGSNYPLKGWFAEISYSGTDTDAFKEFVSNLKIYELTNACKNELYPDELEECQRVYGYVDTSNTEDIIIFRGKVESFTRQAADPRYSELIAYDKLYDYQEKSIKDWMNKVDEYGMGMVDPYSYQGSYKLKTTYKKDQTVYGTYTDSNNVETKGYYHFKQDYIDSFYQACNIVKVASGDLTIPPTGVAPTINGPEYVEKLEKYFPNDLQVFHLRNDLFSEIGINQKNFYNISLPMDVIDLKIGPFKEDYSALQLLQWICNMNGVCGVIDQTTGEFDYKFVNSEKRTTTADSNYKGEFNSATEYSVGNVVKFSDSYGEEGYYEKVIDTTKYPNRFVTSNVSFINPQENVLFQTPDVMGNCYYIEFSFDDKLAEELGVEITVNKYSGRNLKTISLRRSGRVMLHDLDETGKSYYTIQVSNVNGEFLKTFKAVKYLSTGEFDSTWTPESEFFADCWKKKNKLYHPSGMINITELYEQDSIELQDSLYSNNGWKVMDINGTLLNGENKKNNLAITYSPLYSSHKSSYQLLLDVANNVGKGWIEPKIPFTIKFAPFKAKSLGLPFLELGDYVTFDVDKWSSDADGNPVITRQNVQSIIFNKTMSGINALSDEYEAKND</sequence>
<proteinExistence type="predicted"/>
<dbReference type="RefSeq" id="WP_117969162.1">
    <property type="nucleotide sequence ID" value="NZ_CATWJF010000046.1"/>
</dbReference>
<evidence type="ECO:0000313" key="2">
    <source>
        <dbReference type="Proteomes" id="UP000284779"/>
    </source>
</evidence>
<evidence type="ECO:0000313" key="1">
    <source>
        <dbReference type="EMBL" id="RHA20595.1"/>
    </source>
</evidence>
<reference evidence="1 2" key="1">
    <citation type="submission" date="2018-08" db="EMBL/GenBank/DDBJ databases">
        <title>A genome reference for cultivated species of the human gut microbiota.</title>
        <authorList>
            <person name="Zou Y."/>
            <person name="Xue W."/>
            <person name="Luo G."/>
        </authorList>
    </citation>
    <scope>NUCLEOTIDE SEQUENCE [LARGE SCALE GENOMIC DNA]</scope>
    <source>
        <strain evidence="1 2">AM44-11BH</strain>
    </source>
</reference>
<protein>
    <submittedName>
        <fullName evidence="1">Uncharacterized protein</fullName>
    </submittedName>
</protein>
<dbReference type="AlphaFoldDB" id="A0A413RCP1"/>